<feature type="region of interest" description="Disordered" evidence="1">
    <location>
        <begin position="1"/>
        <end position="37"/>
    </location>
</feature>
<evidence type="ECO:0000256" key="1">
    <source>
        <dbReference type="SAM" id="MobiDB-lite"/>
    </source>
</evidence>
<accession>A0A8J2KMG0</accession>
<protein>
    <submittedName>
        <fullName evidence="2">Uncharacterized protein</fullName>
    </submittedName>
</protein>
<evidence type="ECO:0000313" key="3">
    <source>
        <dbReference type="Proteomes" id="UP000708208"/>
    </source>
</evidence>
<name>A0A8J2KMG0_9HEXA</name>
<dbReference type="AlphaFoldDB" id="A0A8J2KMG0"/>
<comment type="caution">
    <text evidence="2">The sequence shown here is derived from an EMBL/GenBank/DDBJ whole genome shotgun (WGS) entry which is preliminary data.</text>
</comment>
<evidence type="ECO:0000313" key="2">
    <source>
        <dbReference type="EMBL" id="CAG7817220.1"/>
    </source>
</evidence>
<proteinExistence type="predicted"/>
<sequence length="68" mass="7603">MNETSHDPTHVFGRFDSGGGYIAQVSPSRTTKSKVGGKRFPRNCNECQETISELDTRKDSPGRIFRSK</sequence>
<dbReference type="Proteomes" id="UP000708208">
    <property type="component" value="Unassembled WGS sequence"/>
</dbReference>
<reference evidence="2" key="1">
    <citation type="submission" date="2021-06" db="EMBL/GenBank/DDBJ databases">
        <authorList>
            <person name="Hodson N. C."/>
            <person name="Mongue J. A."/>
            <person name="Jaron S. K."/>
        </authorList>
    </citation>
    <scope>NUCLEOTIDE SEQUENCE</scope>
</reference>
<keyword evidence="3" id="KW-1185">Reference proteome</keyword>
<organism evidence="2 3">
    <name type="scientific">Allacma fusca</name>
    <dbReference type="NCBI Taxonomy" id="39272"/>
    <lineage>
        <taxon>Eukaryota</taxon>
        <taxon>Metazoa</taxon>
        <taxon>Ecdysozoa</taxon>
        <taxon>Arthropoda</taxon>
        <taxon>Hexapoda</taxon>
        <taxon>Collembola</taxon>
        <taxon>Symphypleona</taxon>
        <taxon>Sminthuridae</taxon>
        <taxon>Allacma</taxon>
    </lineage>
</organism>
<gene>
    <name evidence="2" type="ORF">AFUS01_LOCUS27798</name>
</gene>
<dbReference type="EMBL" id="CAJVCH010388902">
    <property type="protein sequence ID" value="CAG7817220.1"/>
    <property type="molecule type" value="Genomic_DNA"/>
</dbReference>